<evidence type="ECO:0000256" key="8">
    <source>
        <dbReference type="ARBA" id="ARBA00023310"/>
    </source>
</evidence>
<comment type="subcellular location">
    <subcellularLocation>
        <location evidence="1">Membrane</location>
    </subcellularLocation>
</comment>
<keyword evidence="7" id="KW-0472">Membrane</keyword>
<dbReference type="InterPro" id="IPR020781">
    <property type="entry name" value="ATPase_OSCP/d_CS"/>
</dbReference>
<dbReference type="HAMAP" id="MF_01416">
    <property type="entry name" value="ATP_synth_delta_bact"/>
    <property type="match status" value="1"/>
</dbReference>
<evidence type="ECO:0008006" key="10">
    <source>
        <dbReference type="Google" id="ProtNLM"/>
    </source>
</evidence>
<dbReference type="Gene3D" id="1.10.520.20">
    <property type="entry name" value="N-terminal domain of the delta subunit of the F1F0-ATP synthase"/>
    <property type="match status" value="1"/>
</dbReference>
<organism evidence="9">
    <name type="scientific">Alexandrium catenella</name>
    <name type="common">Red tide dinoflagellate</name>
    <name type="synonym">Gonyaulax catenella</name>
    <dbReference type="NCBI Taxonomy" id="2925"/>
    <lineage>
        <taxon>Eukaryota</taxon>
        <taxon>Sar</taxon>
        <taxon>Alveolata</taxon>
        <taxon>Dinophyceae</taxon>
        <taxon>Gonyaulacales</taxon>
        <taxon>Pyrocystaceae</taxon>
        <taxon>Alexandrium</taxon>
    </lineage>
</organism>
<name>A0A7S1RDG0_ALECA</name>
<keyword evidence="8" id="KW-0066">ATP synthesis</keyword>
<comment type="similarity">
    <text evidence="2">Belongs to the ATPase delta chain family.</text>
</comment>
<dbReference type="Pfam" id="PF00213">
    <property type="entry name" value="OSCP"/>
    <property type="match status" value="1"/>
</dbReference>
<keyword evidence="3" id="KW-0813">Transport</keyword>
<gene>
    <name evidence="9" type="ORF">ACAT0790_LOCUS39866</name>
</gene>
<dbReference type="InterPro" id="IPR026015">
    <property type="entry name" value="ATP_synth_OSCP/delta_N_sf"/>
</dbReference>
<dbReference type="AlphaFoldDB" id="A0A7S1RDG0"/>
<keyword evidence="4" id="KW-0375">Hydrogen ion transport</keyword>
<dbReference type="GO" id="GO:0046933">
    <property type="term" value="F:proton-transporting ATP synthase activity, rotational mechanism"/>
    <property type="evidence" value="ECO:0007669"/>
    <property type="project" value="InterPro"/>
</dbReference>
<evidence type="ECO:0000256" key="4">
    <source>
        <dbReference type="ARBA" id="ARBA00022781"/>
    </source>
</evidence>
<dbReference type="EMBL" id="HBGE01066401">
    <property type="protein sequence ID" value="CAD9163101.1"/>
    <property type="molecule type" value="Transcribed_RNA"/>
</dbReference>
<dbReference type="PANTHER" id="PTHR11910">
    <property type="entry name" value="ATP SYNTHASE DELTA CHAIN"/>
    <property type="match status" value="1"/>
</dbReference>
<dbReference type="InterPro" id="IPR000711">
    <property type="entry name" value="ATPase_OSCP/dsu"/>
</dbReference>
<evidence type="ECO:0000256" key="7">
    <source>
        <dbReference type="ARBA" id="ARBA00023136"/>
    </source>
</evidence>
<dbReference type="SUPFAM" id="SSF47928">
    <property type="entry name" value="N-terminal domain of the delta subunit of the F1F0-ATP synthase"/>
    <property type="match status" value="1"/>
</dbReference>
<keyword evidence="5" id="KW-0406">Ion transport</keyword>
<accession>A0A7S1RDG0</accession>
<reference evidence="9" key="1">
    <citation type="submission" date="2021-01" db="EMBL/GenBank/DDBJ databases">
        <authorList>
            <person name="Corre E."/>
            <person name="Pelletier E."/>
            <person name="Niang G."/>
            <person name="Scheremetjew M."/>
            <person name="Finn R."/>
            <person name="Kale V."/>
            <person name="Holt S."/>
            <person name="Cochrane G."/>
            <person name="Meng A."/>
            <person name="Brown T."/>
            <person name="Cohen L."/>
        </authorList>
    </citation>
    <scope>NUCLEOTIDE SEQUENCE</scope>
    <source>
        <strain evidence="9">OF101</strain>
    </source>
</reference>
<proteinExistence type="inferred from homology"/>
<evidence type="ECO:0000256" key="6">
    <source>
        <dbReference type="ARBA" id="ARBA00023078"/>
    </source>
</evidence>
<evidence type="ECO:0000256" key="2">
    <source>
        <dbReference type="ARBA" id="ARBA00007046"/>
    </source>
</evidence>
<protein>
    <recommendedName>
        <fullName evidence="10">ATP synthase subunit O, mitochondrial</fullName>
    </recommendedName>
</protein>
<dbReference type="PROSITE" id="PS00389">
    <property type="entry name" value="ATPASE_DELTA"/>
    <property type="match status" value="1"/>
</dbReference>
<evidence type="ECO:0000256" key="1">
    <source>
        <dbReference type="ARBA" id="ARBA00004370"/>
    </source>
</evidence>
<dbReference type="GO" id="GO:0016020">
    <property type="term" value="C:membrane"/>
    <property type="evidence" value="ECO:0007669"/>
    <property type="project" value="UniProtKB-SubCell"/>
</dbReference>
<evidence type="ECO:0000256" key="5">
    <source>
        <dbReference type="ARBA" id="ARBA00023065"/>
    </source>
</evidence>
<evidence type="ECO:0000313" key="9">
    <source>
        <dbReference type="EMBL" id="CAD9163101.1"/>
    </source>
</evidence>
<dbReference type="NCBIfam" id="TIGR01145">
    <property type="entry name" value="ATP_synt_delta"/>
    <property type="match status" value="1"/>
</dbReference>
<sequence>MDRVRGLVAVSVGLCVLDRVERLPAFASAAGRRATATLRGAAAAGPEATAPPQPAARAGHGFATLGAAFAVGAAGLAATRRAAAGARKRVQVRADASYLVPGGPIAVYSKALTDAAAKVGESVPVTKDVMMIRTKYDDDAFLNELVLIQNEPGLDVLGKARATIKLLEPFDSTVMSKFITFLAKKQRLMAIKPILKEYVAELYYNQSIAPVTIKSATVLSDEQLESIKEKMKAKTGTEDVKLITEIDGSLMAGLTIEWGYTDPEKLENPTNGIDLSLKSYLQKAAVNEGVIAVL</sequence>
<keyword evidence="6" id="KW-0793">Thylakoid</keyword>
<evidence type="ECO:0000256" key="3">
    <source>
        <dbReference type="ARBA" id="ARBA00022448"/>
    </source>
</evidence>